<name>A0A840USW8_9FIRM</name>
<gene>
    <name evidence="5" type="ORF">HNR32_002391</name>
</gene>
<dbReference type="InterPro" id="IPR025997">
    <property type="entry name" value="SBP_2_dom"/>
</dbReference>
<dbReference type="Gene3D" id="3.40.50.2300">
    <property type="match status" value="2"/>
</dbReference>
<feature type="domain" description="Periplasmic binding protein" evidence="4">
    <location>
        <begin position="35"/>
        <end position="211"/>
    </location>
</feature>
<dbReference type="InterPro" id="IPR028082">
    <property type="entry name" value="Peripla_BP_I"/>
</dbReference>
<evidence type="ECO:0000256" key="3">
    <source>
        <dbReference type="ARBA" id="ARBA00022729"/>
    </source>
</evidence>
<dbReference type="SUPFAM" id="SSF53822">
    <property type="entry name" value="Periplasmic binding protein-like I"/>
    <property type="match status" value="1"/>
</dbReference>
<dbReference type="EMBL" id="JACHFH010000038">
    <property type="protein sequence ID" value="MBB5337232.1"/>
    <property type="molecule type" value="Genomic_DNA"/>
</dbReference>
<dbReference type="PANTHER" id="PTHR46847">
    <property type="entry name" value="D-ALLOSE-BINDING PERIPLASMIC PROTEIN-RELATED"/>
    <property type="match status" value="1"/>
</dbReference>
<evidence type="ECO:0000259" key="4">
    <source>
        <dbReference type="Pfam" id="PF13407"/>
    </source>
</evidence>
<dbReference type="Pfam" id="PF13407">
    <property type="entry name" value="Peripla_BP_4"/>
    <property type="match status" value="1"/>
</dbReference>
<dbReference type="GO" id="GO:0030313">
    <property type="term" value="C:cell envelope"/>
    <property type="evidence" value="ECO:0007669"/>
    <property type="project" value="UniProtKB-SubCell"/>
</dbReference>
<comment type="similarity">
    <text evidence="2">Belongs to the bacterial solute-binding protein 2 family.</text>
</comment>
<keyword evidence="6" id="KW-1185">Reference proteome</keyword>
<accession>A0A840USW8</accession>
<evidence type="ECO:0000256" key="1">
    <source>
        <dbReference type="ARBA" id="ARBA00004196"/>
    </source>
</evidence>
<evidence type="ECO:0000313" key="6">
    <source>
        <dbReference type="Proteomes" id="UP000559117"/>
    </source>
</evidence>
<evidence type="ECO:0000256" key="2">
    <source>
        <dbReference type="ARBA" id="ARBA00007639"/>
    </source>
</evidence>
<protein>
    <submittedName>
        <fullName evidence="5">ABC-type sugar transport system substrate-binding protein</fullName>
    </submittedName>
</protein>
<proteinExistence type="inferred from homology"/>
<organism evidence="5 6">
    <name type="scientific">Pectinatus brassicae</name>
    <dbReference type="NCBI Taxonomy" id="862415"/>
    <lineage>
        <taxon>Bacteria</taxon>
        <taxon>Bacillati</taxon>
        <taxon>Bacillota</taxon>
        <taxon>Negativicutes</taxon>
        <taxon>Selenomonadales</taxon>
        <taxon>Selenomonadaceae</taxon>
        <taxon>Pectinatus</taxon>
    </lineage>
</organism>
<comment type="subcellular location">
    <subcellularLocation>
        <location evidence="1">Cell envelope</location>
    </subcellularLocation>
</comment>
<keyword evidence="3" id="KW-0732">Signal</keyword>
<sequence>MKRKYLMLFSSLTIILLVTFAFINLSVKKNNIFTVAYLNSDNNDYFCNLIRINFIDIAKQNNNISVKYADAQNDITKQIDQVNMFIAAKVNVICINPVNQKMILPVIEKAAAAGIKIISINRSLNNDKVIYVGSKDYEAGLLQGNYMYTHLPQNAKILYLSGPPSHESARDRWRGFYDACLKKRPDIKLLGNLNGNYLKTDGMLIMSVWLQLFPHFD</sequence>
<reference evidence="5 6" key="1">
    <citation type="submission" date="2020-08" db="EMBL/GenBank/DDBJ databases">
        <title>Genomic Encyclopedia of Type Strains, Phase IV (KMG-IV): sequencing the most valuable type-strain genomes for metagenomic binning, comparative biology and taxonomic classification.</title>
        <authorList>
            <person name="Goeker M."/>
        </authorList>
    </citation>
    <scope>NUCLEOTIDE SEQUENCE [LARGE SCALE GENOMIC DNA]</scope>
    <source>
        <strain evidence="5 6">DSM 24661</strain>
    </source>
</reference>
<evidence type="ECO:0000313" key="5">
    <source>
        <dbReference type="EMBL" id="MBB5337232.1"/>
    </source>
</evidence>
<dbReference type="RefSeq" id="WP_183862893.1">
    <property type="nucleotide sequence ID" value="NZ_JACHFH010000038.1"/>
</dbReference>
<dbReference type="PANTHER" id="PTHR46847:SF1">
    <property type="entry name" value="D-ALLOSE-BINDING PERIPLASMIC PROTEIN-RELATED"/>
    <property type="match status" value="1"/>
</dbReference>
<keyword evidence="5" id="KW-0813">Transport</keyword>
<dbReference type="CDD" id="cd01536">
    <property type="entry name" value="PBP1_ABC_sugar_binding-like"/>
    <property type="match status" value="1"/>
</dbReference>
<keyword evidence="5" id="KW-0762">Sugar transport</keyword>
<comment type="caution">
    <text evidence="5">The sequence shown here is derived from an EMBL/GenBank/DDBJ whole genome shotgun (WGS) entry which is preliminary data.</text>
</comment>
<dbReference type="AlphaFoldDB" id="A0A840USW8"/>
<dbReference type="Proteomes" id="UP000559117">
    <property type="component" value="Unassembled WGS sequence"/>
</dbReference>
<dbReference type="GO" id="GO:0030246">
    <property type="term" value="F:carbohydrate binding"/>
    <property type="evidence" value="ECO:0007669"/>
    <property type="project" value="UniProtKB-ARBA"/>
</dbReference>